<accession>A0A4U2YVM5</accession>
<dbReference type="Proteomes" id="UP000308744">
    <property type="component" value="Unassembled WGS sequence"/>
</dbReference>
<proteinExistence type="predicted"/>
<evidence type="ECO:0000313" key="1">
    <source>
        <dbReference type="EMBL" id="TKI65260.1"/>
    </source>
</evidence>
<organism evidence="1 2">
    <name type="scientific">Lysinibacillus mangiferihumi</name>
    <dbReference type="NCBI Taxonomy" id="1130819"/>
    <lineage>
        <taxon>Bacteria</taxon>
        <taxon>Bacillati</taxon>
        <taxon>Bacillota</taxon>
        <taxon>Bacilli</taxon>
        <taxon>Bacillales</taxon>
        <taxon>Bacillaceae</taxon>
        <taxon>Lysinibacillus</taxon>
    </lineage>
</organism>
<dbReference type="EMBL" id="SZPU01000065">
    <property type="protein sequence ID" value="TKI65260.1"/>
    <property type="molecule type" value="Genomic_DNA"/>
</dbReference>
<evidence type="ECO:0000313" key="2">
    <source>
        <dbReference type="Proteomes" id="UP000308744"/>
    </source>
</evidence>
<reference evidence="1 2" key="1">
    <citation type="submission" date="2019-04" db="EMBL/GenBank/DDBJ databases">
        <title>Lysinibacillus genome sequencing.</title>
        <authorList>
            <person name="Dunlap C."/>
        </authorList>
    </citation>
    <scope>NUCLEOTIDE SEQUENCE [LARGE SCALE GENOMIC DNA]</scope>
    <source>
        <strain evidence="1 2">CCTCC AB 2010389</strain>
    </source>
</reference>
<name>A0A4U2YVM5_9BACI</name>
<keyword evidence="2" id="KW-1185">Reference proteome</keyword>
<protein>
    <submittedName>
        <fullName evidence="1">Uncharacterized protein</fullName>
    </submittedName>
</protein>
<dbReference type="AlphaFoldDB" id="A0A4U2YVM5"/>
<gene>
    <name evidence="1" type="ORF">FC756_16860</name>
</gene>
<comment type="caution">
    <text evidence="1">The sequence shown here is derived from an EMBL/GenBank/DDBJ whole genome shotgun (WGS) entry which is preliminary data.</text>
</comment>
<dbReference type="RefSeq" id="WP_107896512.1">
    <property type="nucleotide sequence ID" value="NZ_PYWM01000021.1"/>
</dbReference>
<sequence length="66" mass="7698">MTQTDRKRLKAKPDGFVEMESLVKEIFAAQELSYFEWLHQQHQACVLDFNIKNKGSIASLAKDKER</sequence>